<dbReference type="RefSeq" id="WP_036833378.1">
    <property type="nucleotide sequence ID" value="NZ_AVPG01000006.1"/>
</dbReference>
<organism evidence="1 2">
    <name type="scientific">Pontibacillus litoralis JSM 072002</name>
    <dbReference type="NCBI Taxonomy" id="1385512"/>
    <lineage>
        <taxon>Bacteria</taxon>
        <taxon>Bacillati</taxon>
        <taxon>Bacillota</taxon>
        <taxon>Bacilli</taxon>
        <taxon>Bacillales</taxon>
        <taxon>Bacillaceae</taxon>
        <taxon>Pontibacillus</taxon>
    </lineage>
</organism>
<dbReference type="EMBL" id="AVPG01000006">
    <property type="protein sequence ID" value="KGX87586.1"/>
    <property type="molecule type" value="Genomic_DNA"/>
</dbReference>
<dbReference type="Proteomes" id="UP000030401">
    <property type="component" value="Unassembled WGS sequence"/>
</dbReference>
<proteinExistence type="predicted"/>
<gene>
    <name evidence="1" type="ORF">N784_15170</name>
</gene>
<protein>
    <submittedName>
        <fullName evidence="1">Uncharacterized protein</fullName>
    </submittedName>
</protein>
<accession>A0A0A5G398</accession>
<name>A0A0A5G398_9BACI</name>
<comment type="caution">
    <text evidence="1">The sequence shown here is derived from an EMBL/GenBank/DDBJ whole genome shotgun (WGS) entry which is preliminary data.</text>
</comment>
<evidence type="ECO:0000313" key="1">
    <source>
        <dbReference type="EMBL" id="KGX87586.1"/>
    </source>
</evidence>
<sequence>MEYPLIPLGKNESIKRFVFTPFPFAGASDFVFDLYGTFYYPPFYAATFPFLPPFCGPFPYGFPPFPDNNTDLTNMR</sequence>
<reference evidence="1 2" key="1">
    <citation type="submission" date="2013-08" db="EMBL/GenBank/DDBJ databases">
        <authorList>
            <person name="Huang J."/>
            <person name="Wang G."/>
        </authorList>
    </citation>
    <scope>NUCLEOTIDE SEQUENCE [LARGE SCALE GENOMIC DNA]</scope>
    <source>
        <strain evidence="1 2">JSM 072002</strain>
    </source>
</reference>
<keyword evidence="2" id="KW-1185">Reference proteome</keyword>
<evidence type="ECO:0000313" key="2">
    <source>
        <dbReference type="Proteomes" id="UP000030401"/>
    </source>
</evidence>
<dbReference type="AlphaFoldDB" id="A0A0A5G398"/>